<protein>
    <submittedName>
        <fullName evidence="1">Uncharacterized protein</fullName>
    </submittedName>
</protein>
<accession>F3Z300</accession>
<dbReference type="eggNOG" id="ENOG5034B2Q">
    <property type="taxonomic scope" value="Bacteria"/>
</dbReference>
<dbReference type="KEGG" id="daf:Desaf_3111"/>
<dbReference type="AlphaFoldDB" id="F3Z300"/>
<evidence type="ECO:0000313" key="1">
    <source>
        <dbReference type="EMBL" id="EGJ51408.1"/>
    </source>
</evidence>
<evidence type="ECO:0000313" key="2">
    <source>
        <dbReference type="Proteomes" id="UP000007844"/>
    </source>
</evidence>
<organism evidence="1 2">
    <name type="scientific">Desulfocurvibacter africanus subsp. africanus str. Walvis Bay</name>
    <dbReference type="NCBI Taxonomy" id="690850"/>
    <lineage>
        <taxon>Bacteria</taxon>
        <taxon>Pseudomonadati</taxon>
        <taxon>Thermodesulfobacteriota</taxon>
        <taxon>Desulfovibrionia</taxon>
        <taxon>Desulfovibrionales</taxon>
        <taxon>Desulfovibrionaceae</taxon>
        <taxon>Desulfocurvibacter</taxon>
    </lineage>
</organism>
<dbReference type="STRING" id="690850.Desaf_3111"/>
<dbReference type="HOGENOM" id="CLU_081799_0_0_7"/>
<dbReference type="Gene3D" id="3.40.50.1980">
    <property type="entry name" value="Nitrogenase molybdenum iron protein domain"/>
    <property type="match status" value="1"/>
</dbReference>
<dbReference type="EMBL" id="CP003221">
    <property type="protein sequence ID" value="EGJ51408.1"/>
    <property type="molecule type" value="Genomic_DNA"/>
</dbReference>
<sequence>MDHKSCLPEKLEAHAIDDERFAKAYEAAGDRQRSLLKSLIAALWHLHAPKRVRSEMHEAGWEQGGGALLLIRPLSWAMLCVDASTASPGLVLSALMPALTSGVSEIAVIGIGSDALTHPVLTALELAGQERVFELQAHEATLLARSVAPAHTGIIMCLGRDAQAAFANAQVPMWSPRPRADERDCPSGFSLGVFLEEEHQYANQVKLDIDYLLPGVAIEWWSPSGKLGPSKAQRRAGDFPCFGKNCFDAVLVPQRFCRLALETFPVVLGLDRAGHWLWPGLTDDHFRLRHSAMF</sequence>
<name>F3Z300_DESAF</name>
<dbReference type="Proteomes" id="UP000007844">
    <property type="component" value="Chromosome"/>
</dbReference>
<keyword evidence="2" id="KW-1185">Reference proteome</keyword>
<proteinExistence type="predicted"/>
<reference evidence="1 2" key="1">
    <citation type="journal article" date="2011" name="J. Bacteriol.">
        <title>Genome sequence of the mercury-methylating and pleomorphic Desulfovibrio africanus Strain Walvis Bay.</title>
        <authorList>
            <person name="Brown S.D."/>
            <person name="Wall J.D."/>
            <person name="Kucken A.M."/>
            <person name="Gilmour C.C."/>
            <person name="Podar M."/>
            <person name="Brandt C.C."/>
            <person name="Teshima H."/>
            <person name="Detter J.C."/>
            <person name="Han C.S."/>
            <person name="Land M.L."/>
            <person name="Lucas S."/>
            <person name="Han J."/>
            <person name="Pennacchio L."/>
            <person name="Nolan M."/>
            <person name="Pitluck S."/>
            <person name="Woyke T."/>
            <person name="Goodwin L."/>
            <person name="Palumbo A.V."/>
            <person name="Elias D.A."/>
        </authorList>
    </citation>
    <scope>NUCLEOTIDE SEQUENCE [LARGE SCALE GENOMIC DNA]</scope>
    <source>
        <strain evidence="1 2">Walvis Bay</strain>
    </source>
</reference>
<gene>
    <name evidence="1" type="ORF">Desaf_3111</name>
</gene>
<dbReference type="RefSeq" id="WP_014261048.1">
    <property type="nucleotide sequence ID" value="NC_016629.1"/>
</dbReference>